<gene>
    <name evidence="2" type="ORF">FQP90_09170</name>
</gene>
<dbReference type="SUPFAM" id="SSF54593">
    <property type="entry name" value="Glyoxalase/Bleomycin resistance protein/Dihydroxybiphenyl dioxygenase"/>
    <property type="match status" value="1"/>
</dbReference>
<name>A0A558H4U7_PAENT</name>
<proteinExistence type="predicted"/>
<dbReference type="Proteomes" id="UP000316500">
    <property type="component" value="Unassembled WGS sequence"/>
</dbReference>
<evidence type="ECO:0000313" key="3">
    <source>
        <dbReference type="Proteomes" id="UP000316500"/>
    </source>
</evidence>
<dbReference type="Gene3D" id="3.30.720.110">
    <property type="match status" value="1"/>
</dbReference>
<dbReference type="PANTHER" id="PTHR34109:SF1">
    <property type="entry name" value="VOC DOMAIN-CONTAINING PROTEIN"/>
    <property type="match status" value="1"/>
</dbReference>
<dbReference type="InterPro" id="IPR004360">
    <property type="entry name" value="Glyas_Fos-R_dOase_dom"/>
</dbReference>
<feature type="domain" description="VOC" evidence="1">
    <location>
        <begin position="9"/>
        <end position="127"/>
    </location>
</feature>
<dbReference type="PROSITE" id="PS51819">
    <property type="entry name" value="VOC"/>
    <property type="match status" value="1"/>
</dbReference>
<evidence type="ECO:0000259" key="1">
    <source>
        <dbReference type="PROSITE" id="PS51819"/>
    </source>
</evidence>
<reference evidence="2 3" key="1">
    <citation type="submission" date="2019-07" db="EMBL/GenBank/DDBJ databases">
        <title>Diversity of Bacteria from Kongsfjorden, Arctic.</title>
        <authorList>
            <person name="Yu Y."/>
        </authorList>
    </citation>
    <scope>NUCLEOTIDE SEQUENCE [LARGE SCALE GENOMIC DNA]</scope>
    <source>
        <strain evidence="2 3">SM1928</strain>
    </source>
</reference>
<dbReference type="RefSeq" id="WP_144649448.1">
    <property type="nucleotide sequence ID" value="NZ_VNFK01000005.1"/>
</dbReference>
<dbReference type="InterPro" id="IPR029068">
    <property type="entry name" value="Glyas_Bleomycin-R_OHBP_Dase"/>
</dbReference>
<organism evidence="2 3">
    <name type="scientific">Paenarthrobacter nitroguajacolicus</name>
    <name type="common">Arthrobacter nitroguajacolicus</name>
    <dbReference type="NCBI Taxonomy" id="211146"/>
    <lineage>
        <taxon>Bacteria</taxon>
        <taxon>Bacillati</taxon>
        <taxon>Actinomycetota</taxon>
        <taxon>Actinomycetes</taxon>
        <taxon>Micrococcales</taxon>
        <taxon>Micrococcaceae</taxon>
        <taxon>Paenarthrobacter</taxon>
    </lineage>
</organism>
<comment type="caution">
    <text evidence="2">The sequence shown here is derived from an EMBL/GenBank/DDBJ whole genome shotgun (WGS) entry which is preliminary data.</text>
</comment>
<dbReference type="Pfam" id="PF00903">
    <property type="entry name" value="Glyoxalase"/>
    <property type="match status" value="1"/>
</dbReference>
<dbReference type="CDD" id="cd07246">
    <property type="entry name" value="VOC_like"/>
    <property type="match status" value="1"/>
</dbReference>
<sequence length="176" mass="19328">MSTPKAPGGYNTVNSFIITEDAPGMISFLTAVFGAHEVPEAHTLDDDGLILHSELKVGDSTVMVAARKPDWPFTPSLLQVYVDDIDATLATAQGLGATVVTTPTEFFGDRLSRLVDPWSNLWWIYQHSGEAPEWDNSGTDWGEMNTEEDTGWTPETTPELVYIHDTLLTTMKGLGR</sequence>
<dbReference type="EMBL" id="VNFK01000005">
    <property type="protein sequence ID" value="TVU64143.1"/>
    <property type="molecule type" value="Genomic_DNA"/>
</dbReference>
<protein>
    <submittedName>
        <fullName evidence="2">VOC family protein</fullName>
    </submittedName>
</protein>
<dbReference type="Gene3D" id="3.30.720.120">
    <property type="match status" value="1"/>
</dbReference>
<dbReference type="AlphaFoldDB" id="A0A558H4U7"/>
<dbReference type="OrthoDB" id="9795306at2"/>
<dbReference type="PANTHER" id="PTHR34109">
    <property type="entry name" value="BNAUNNG04460D PROTEIN-RELATED"/>
    <property type="match status" value="1"/>
</dbReference>
<accession>A0A558H4U7</accession>
<dbReference type="InterPro" id="IPR037523">
    <property type="entry name" value="VOC_core"/>
</dbReference>
<evidence type="ECO:0000313" key="2">
    <source>
        <dbReference type="EMBL" id="TVU64143.1"/>
    </source>
</evidence>